<feature type="domain" description="Reverse transcriptase" evidence="2">
    <location>
        <begin position="1"/>
        <end position="192"/>
    </location>
</feature>
<name>A0A133UDY8_9EURY</name>
<sequence length="296" mass="34515">MSYNIFYGPLKKNGDPREIEEPPEPVKKFQKTIMEKLRQNVDFEDFSYCRKDKGPKRALTKFEEYRDYGFRWIASIDVKNCFPSIDPDKAIGLLDTRLNIPEISGRDGLPQGHPISPFLANVYLDQWDKKVSSWNDCQVIRYMDDIWLMCKYEEEAISHSNLAEDILADLGLEVRKKVQHVNEGINCLGYIIYQDYKKINPEKIREFIEKVKTLVYYANYYNDPRDRQECIQRLHDTVQGYEQHYEDNPAPWRETVHTVQEAVGAFGSTEKQTTIEQKPGETTSGFSVGCTNESPK</sequence>
<dbReference type="EMBL" id="LHXP01000068">
    <property type="protein sequence ID" value="KXA92428.1"/>
    <property type="molecule type" value="Genomic_DNA"/>
</dbReference>
<gene>
    <name evidence="3" type="ORF">AKJ66_04175</name>
</gene>
<proteinExistence type="predicted"/>
<reference evidence="3 4" key="1">
    <citation type="journal article" date="2016" name="Sci. Rep.">
        <title>Metabolic traits of an uncultured archaeal lineage -MSBL1- from brine pools of the Red Sea.</title>
        <authorList>
            <person name="Mwirichia R."/>
            <person name="Alam I."/>
            <person name="Rashid M."/>
            <person name="Vinu M."/>
            <person name="Ba-Alawi W."/>
            <person name="Anthony Kamau A."/>
            <person name="Kamanda Ngugi D."/>
            <person name="Goker M."/>
            <person name="Klenk H.P."/>
            <person name="Bajic V."/>
            <person name="Stingl U."/>
        </authorList>
    </citation>
    <scope>NUCLEOTIDE SEQUENCE [LARGE SCALE GENOMIC DNA]</scope>
    <source>
        <strain evidence="3">SCGC-AAA259E22</strain>
    </source>
</reference>
<dbReference type="AlphaFoldDB" id="A0A133UDY8"/>
<dbReference type="InterPro" id="IPR043128">
    <property type="entry name" value="Rev_trsase/Diguanyl_cyclase"/>
</dbReference>
<keyword evidence="4" id="KW-1185">Reference proteome</keyword>
<evidence type="ECO:0000259" key="2">
    <source>
        <dbReference type="PROSITE" id="PS50878"/>
    </source>
</evidence>
<dbReference type="SUPFAM" id="SSF56672">
    <property type="entry name" value="DNA/RNA polymerases"/>
    <property type="match status" value="1"/>
</dbReference>
<dbReference type="PROSITE" id="PS50878">
    <property type="entry name" value="RT_POL"/>
    <property type="match status" value="1"/>
</dbReference>
<organism evidence="3 4">
    <name type="scientific">candidate division MSBL1 archaeon SCGC-AAA259E22</name>
    <dbReference type="NCBI Taxonomy" id="1698265"/>
    <lineage>
        <taxon>Archaea</taxon>
        <taxon>Methanobacteriati</taxon>
        <taxon>Methanobacteriota</taxon>
        <taxon>candidate division MSBL1</taxon>
    </lineage>
</organism>
<dbReference type="InterPro" id="IPR000477">
    <property type="entry name" value="RT_dom"/>
</dbReference>
<protein>
    <recommendedName>
        <fullName evidence="2">Reverse transcriptase domain-containing protein</fullName>
    </recommendedName>
</protein>
<accession>A0A133UDY8</accession>
<feature type="region of interest" description="Disordered" evidence="1">
    <location>
        <begin position="274"/>
        <end position="296"/>
    </location>
</feature>
<dbReference type="InterPro" id="IPR043502">
    <property type="entry name" value="DNA/RNA_pol_sf"/>
</dbReference>
<dbReference type="PANTHER" id="PTHR34047">
    <property type="entry name" value="NUCLEAR INTRON MATURASE 1, MITOCHONDRIAL-RELATED"/>
    <property type="match status" value="1"/>
</dbReference>
<evidence type="ECO:0000256" key="1">
    <source>
        <dbReference type="SAM" id="MobiDB-lite"/>
    </source>
</evidence>
<evidence type="ECO:0000313" key="4">
    <source>
        <dbReference type="Proteomes" id="UP000070657"/>
    </source>
</evidence>
<dbReference type="Gene3D" id="3.30.70.270">
    <property type="match status" value="1"/>
</dbReference>
<comment type="caution">
    <text evidence="3">The sequence shown here is derived from an EMBL/GenBank/DDBJ whole genome shotgun (WGS) entry which is preliminary data.</text>
</comment>
<dbReference type="Proteomes" id="UP000070657">
    <property type="component" value="Unassembled WGS sequence"/>
</dbReference>
<dbReference type="InterPro" id="IPR051083">
    <property type="entry name" value="GrpII_Intron_Splice-Mob/Def"/>
</dbReference>
<evidence type="ECO:0000313" key="3">
    <source>
        <dbReference type="EMBL" id="KXA92428.1"/>
    </source>
</evidence>
<dbReference type="PANTHER" id="PTHR34047:SF8">
    <property type="entry name" value="PROTEIN YKFC"/>
    <property type="match status" value="1"/>
</dbReference>
<dbReference type="Gene3D" id="3.10.10.10">
    <property type="entry name" value="HIV Type 1 Reverse Transcriptase, subunit A, domain 1"/>
    <property type="match status" value="1"/>
</dbReference>
<dbReference type="Pfam" id="PF00078">
    <property type="entry name" value="RVT_1"/>
    <property type="match status" value="1"/>
</dbReference>